<dbReference type="GO" id="GO:0016020">
    <property type="term" value="C:membrane"/>
    <property type="evidence" value="ECO:0007669"/>
    <property type="project" value="UniProtKB-SubCell"/>
</dbReference>
<keyword evidence="10" id="KW-1185">Reference proteome</keyword>
<reference evidence="9 10" key="1">
    <citation type="submission" date="2023-01" db="EMBL/GenBank/DDBJ databases">
        <authorList>
            <person name="Kreplak J."/>
        </authorList>
    </citation>
    <scope>NUCLEOTIDE SEQUENCE [LARGE SCALE GENOMIC DNA]</scope>
</reference>
<dbReference type="InterPro" id="IPR000620">
    <property type="entry name" value="EamA_dom"/>
</dbReference>
<dbReference type="SUPFAM" id="SSF103481">
    <property type="entry name" value="Multidrug resistance efflux transporter EmrE"/>
    <property type="match status" value="2"/>
</dbReference>
<dbReference type="InterPro" id="IPR030184">
    <property type="entry name" value="WAT1-related"/>
</dbReference>
<feature type="transmembrane region" description="Helical" evidence="6">
    <location>
        <begin position="140"/>
        <end position="161"/>
    </location>
</feature>
<evidence type="ECO:0000256" key="1">
    <source>
        <dbReference type="ARBA" id="ARBA00004141"/>
    </source>
</evidence>
<evidence type="ECO:0000259" key="8">
    <source>
        <dbReference type="Pfam" id="PF00892"/>
    </source>
</evidence>
<evidence type="ECO:0000256" key="3">
    <source>
        <dbReference type="ARBA" id="ARBA00022692"/>
    </source>
</evidence>
<keyword evidence="4 6" id="KW-1133">Transmembrane helix</keyword>
<name>A0AAV0YZN0_VICFA</name>
<comment type="similarity">
    <text evidence="2 6">Belongs to the drug/metabolite transporter (DMT) superfamily. Plant drug/metabolite exporter (P-DME) (TC 2.A.7.4) family.</text>
</comment>
<evidence type="ECO:0000256" key="5">
    <source>
        <dbReference type="ARBA" id="ARBA00023136"/>
    </source>
</evidence>
<proteinExistence type="inferred from homology"/>
<organism evidence="9 10">
    <name type="scientific">Vicia faba</name>
    <name type="common">Broad bean</name>
    <name type="synonym">Faba vulgaris</name>
    <dbReference type="NCBI Taxonomy" id="3906"/>
    <lineage>
        <taxon>Eukaryota</taxon>
        <taxon>Viridiplantae</taxon>
        <taxon>Streptophyta</taxon>
        <taxon>Embryophyta</taxon>
        <taxon>Tracheophyta</taxon>
        <taxon>Spermatophyta</taxon>
        <taxon>Magnoliopsida</taxon>
        <taxon>eudicotyledons</taxon>
        <taxon>Gunneridae</taxon>
        <taxon>Pentapetalae</taxon>
        <taxon>rosids</taxon>
        <taxon>fabids</taxon>
        <taxon>Fabales</taxon>
        <taxon>Fabaceae</taxon>
        <taxon>Papilionoideae</taxon>
        <taxon>50 kb inversion clade</taxon>
        <taxon>NPAAA clade</taxon>
        <taxon>Hologalegina</taxon>
        <taxon>IRL clade</taxon>
        <taxon>Fabeae</taxon>
        <taxon>Vicia</taxon>
    </lineage>
</organism>
<feature type="transmembrane region" description="Helical" evidence="6">
    <location>
        <begin position="77"/>
        <end position="96"/>
    </location>
</feature>
<feature type="domain" description="EamA" evidence="8">
    <location>
        <begin position="191"/>
        <end position="329"/>
    </location>
</feature>
<feature type="domain" description="EamA" evidence="8">
    <location>
        <begin position="17"/>
        <end position="144"/>
    </location>
</feature>
<keyword evidence="3 6" id="KW-0812">Transmembrane</keyword>
<gene>
    <name evidence="9" type="ORF">VFH_I489600</name>
</gene>
<feature type="transmembrane region" description="Helical" evidence="6">
    <location>
        <begin position="108"/>
        <end position="128"/>
    </location>
</feature>
<feature type="transmembrane region" description="Helical" evidence="6">
    <location>
        <begin position="313"/>
        <end position="331"/>
    </location>
</feature>
<evidence type="ECO:0000256" key="7">
    <source>
        <dbReference type="SAM" id="MobiDB-lite"/>
    </source>
</evidence>
<keyword evidence="5 6" id="KW-0472">Membrane</keyword>
<evidence type="ECO:0000256" key="6">
    <source>
        <dbReference type="RuleBase" id="RU363077"/>
    </source>
</evidence>
<evidence type="ECO:0000313" key="10">
    <source>
        <dbReference type="Proteomes" id="UP001157006"/>
    </source>
</evidence>
<dbReference type="GO" id="GO:0022857">
    <property type="term" value="F:transmembrane transporter activity"/>
    <property type="evidence" value="ECO:0007669"/>
    <property type="project" value="InterPro"/>
</dbReference>
<evidence type="ECO:0000256" key="2">
    <source>
        <dbReference type="ARBA" id="ARBA00007635"/>
    </source>
</evidence>
<feature type="transmembrane region" description="Helical" evidence="6">
    <location>
        <begin position="45"/>
        <end position="65"/>
    </location>
</feature>
<feature type="transmembrane region" description="Helical" evidence="6">
    <location>
        <begin position="286"/>
        <end position="307"/>
    </location>
</feature>
<feature type="transmembrane region" description="Helical" evidence="6">
    <location>
        <begin position="12"/>
        <end position="33"/>
    </location>
</feature>
<accession>A0AAV0YZN0</accession>
<dbReference type="PANTHER" id="PTHR31218">
    <property type="entry name" value="WAT1-RELATED PROTEIN"/>
    <property type="match status" value="1"/>
</dbReference>
<dbReference type="Proteomes" id="UP001157006">
    <property type="component" value="Chromosome 1L"/>
</dbReference>
<protein>
    <recommendedName>
        <fullName evidence="6">WAT1-related protein</fullName>
    </recommendedName>
</protein>
<feature type="transmembrane region" description="Helical" evidence="6">
    <location>
        <begin position="190"/>
        <end position="209"/>
    </location>
</feature>
<dbReference type="Pfam" id="PF00892">
    <property type="entry name" value="EamA"/>
    <property type="match status" value="2"/>
</dbReference>
<feature type="transmembrane region" description="Helical" evidence="6">
    <location>
        <begin position="221"/>
        <end position="240"/>
    </location>
</feature>
<feature type="compositionally biased region" description="Basic and acidic residues" evidence="7">
    <location>
        <begin position="380"/>
        <end position="404"/>
    </location>
</feature>
<dbReference type="AlphaFoldDB" id="A0AAV0YZN0"/>
<evidence type="ECO:0000256" key="4">
    <source>
        <dbReference type="ARBA" id="ARBA00022989"/>
    </source>
</evidence>
<evidence type="ECO:0000313" key="9">
    <source>
        <dbReference type="EMBL" id="CAI8591479.1"/>
    </source>
</evidence>
<dbReference type="InterPro" id="IPR037185">
    <property type="entry name" value="EmrE-like"/>
</dbReference>
<feature type="compositionally biased region" description="Low complexity" evidence="7">
    <location>
        <begin position="363"/>
        <end position="375"/>
    </location>
</feature>
<dbReference type="EMBL" id="OX451736">
    <property type="protein sequence ID" value="CAI8591479.1"/>
    <property type="molecule type" value="Genomic_DNA"/>
</dbReference>
<feature type="transmembrane region" description="Helical" evidence="6">
    <location>
        <begin position="260"/>
        <end position="279"/>
    </location>
</feature>
<comment type="subcellular location">
    <subcellularLocation>
        <location evidence="1 6">Membrane</location>
        <topology evidence="1 6">Multi-pass membrane protein</topology>
    </subcellularLocation>
</comment>
<sequence length="404" mass="44459">MMKDNICNVLHGLKPTLLMLMVQIAFAGVNILYKLAVNDGMNLRIVVAYRFIFSTAFIAPVAFIIERKKRTKITWKILFQSFLCGLFGGSLAQNFYLEALSLTSPTFASAMANLIPAITFIMAVSFGLEKLNLRTKAGKAKIIGTMTGISGAMVLTFVKGIELNIGSFNLNLLHHQKSPTQATISTKNTILGSLCALASSSSYALWLIIHAKMSEQYPTHYSSTALMSFWASLVSIVFALCFEREFSQWKLGWNIRLLTVAYAGIVVSGAMICVISWCVHMRGPLFVSVFSPLMLICVALASCTMLNEKLHLGSVIGAVLIVCGLYAVVWGKSKEMKKKNQLAPSQSTHELDTIVVEDKSNHRNSNGHNNNLHVINDNEDSQKDEHVQNQEKEGGGVEEISRNA</sequence>
<feature type="region of interest" description="Disordered" evidence="7">
    <location>
        <begin position="360"/>
        <end position="404"/>
    </location>
</feature>